<evidence type="ECO:0000313" key="1">
    <source>
        <dbReference type="EMBL" id="MFC5886804.1"/>
    </source>
</evidence>
<dbReference type="EMBL" id="JBHSOD010000020">
    <property type="protein sequence ID" value="MFC5886804.1"/>
    <property type="molecule type" value="Genomic_DNA"/>
</dbReference>
<evidence type="ECO:0000313" key="2">
    <source>
        <dbReference type="Proteomes" id="UP001596067"/>
    </source>
</evidence>
<protein>
    <submittedName>
        <fullName evidence="1">Uncharacterized protein</fullName>
    </submittedName>
</protein>
<accession>A0ABW1F0X1</accession>
<sequence>MTPANEIKPGAVIDYHEGGRMLVATSDTVSNRWFGRRHFLHGVVLTLPASGAGPWRIGGPADRTTTPRAEVLVHEQRDDPDRCPCTTHVGRRTT</sequence>
<keyword evidence="2" id="KW-1185">Reference proteome</keyword>
<dbReference type="Proteomes" id="UP001596067">
    <property type="component" value="Unassembled WGS sequence"/>
</dbReference>
<organism evidence="1 2">
    <name type="scientific">Kitasatospora aburaviensis</name>
    <dbReference type="NCBI Taxonomy" id="67265"/>
    <lineage>
        <taxon>Bacteria</taxon>
        <taxon>Bacillati</taxon>
        <taxon>Actinomycetota</taxon>
        <taxon>Actinomycetes</taxon>
        <taxon>Kitasatosporales</taxon>
        <taxon>Streptomycetaceae</taxon>
        <taxon>Kitasatospora</taxon>
    </lineage>
</organism>
<proteinExistence type="predicted"/>
<gene>
    <name evidence="1" type="ORF">ACFP0N_17700</name>
</gene>
<name>A0ABW1F0X1_9ACTN</name>
<reference evidence="2" key="1">
    <citation type="journal article" date="2019" name="Int. J. Syst. Evol. Microbiol.">
        <title>The Global Catalogue of Microorganisms (GCM) 10K type strain sequencing project: providing services to taxonomists for standard genome sequencing and annotation.</title>
        <authorList>
            <consortium name="The Broad Institute Genomics Platform"/>
            <consortium name="The Broad Institute Genome Sequencing Center for Infectious Disease"/>
            <person name="Wu L."/>
            <person name="Ma J."/>
        </authorList>
    </citation>
    <scope>NUCLEOTIDE SEQUENCE [LARGE SCALE GENOMIC DNA]</scope>
    <source>
        <strain evidence="2">CGMCC 4.1469</strain>
    </source>
</reference>
<dbReference type="RefSeq" id="WP_345330738.1">
    <property type="nucleotide sequence ID" value="NZ_BAAAVH010000123.1"/>
</dbReference>
<comment type="caution">
    <text evidence="1">The sequence shown here is derived from an EMBL/GenBank/DDBJ whole genome shotgun (WGS) entry which is preliminary data.</text>
</comment>